<dbReference type="RefSeq" id="WP_089809534.1">
    <property type="nucleotide sequence ID" value="NZ_FOYT01000003.1"/>
</dbReference>
<keyword evidence="2" id="KW-1185">Reference proteome</keyword>
<dbReference type="STRING" id="553469.SAMN04487947_3252"/>
<evidence type="ECO:0000313" key="2">
    <source>
        <dbReference type="Proteomes" id="UP000198531"/>
    </source>
</evidence>
<evidence type="ECO:0000313" key="1">
    <source>
        <dbReference type="EMBL" id="SFR66048.1"/>
    </source>
</evidence>
<protein>
    <submittedName>
        <fullName evidence="1">Uncharacterized protein</fullName>
    </submittedName>
</protein>
<proteinExistence type="predicted"/>
<sequence>MTDDCPNCGAPFSDRITVETGDRYENAFGPPPASLFNTYARICPDPDAAKRAARDPNVGIDVFLHRHGDLQPGSGLST</sequence>
<dbReference type="Proteomes" id="UP000198531">
    <property type="component" value="Unassembled WGS sequence"/>
</dbReference>
<dbReference type="EMBL" id="FOYT01000003">
    <property type="protein sequence ID" value="SFR66048.1"/>
    <property type="molecule type" value="Genomic_DNA"/>
</dbReference>
<reference evidence="2" key="1">
    <citation type="submission" date="2016-10" db="EMBL/GenBank/DDBJ databases">
        <authorList>
            <person name="Varghese N."/>
            <person name="Submissions S."/>
        </authorList>
    </citation>
    <scope>NUCLEOTIDE SEQUENCE [LARGE SCALE GENOMIC DNA]</scope>
    <source>
        <strain evidence="2">CGMCC 1.7736</strain>
    </source>
</reference>
<organism evidence="1 2">
    <name type="scientific">Halogeometricum rufum</name>
    <dbReference type="NCBI Taxonomy" id="553469"/>
    <lineage>
        <taxon>Archaea</taxon>
        <taxon>Methanobacteriati</taxon>
        <taxon>Methanobacteriota</taxon>
        <taxon>Stenosarchaea group</taxon>
        <taxon>Halobacteria</taxon>
        <taxon>Halobacteriales</taxon>
        <taxon>Haloferacaceae</taxon>
        <taxon>Halogeometricum</taxon>
    </lineage>
</organism>
<accession>A0A1I6IH84</accession>
<gene>
    <name evidence="1" type="ORF">SAMN04487947_3252</name>
</gene>
<dbReference type="AlphaFoldDB" id="A0A1I6IH84"/>
<dbReference type="OrthoDB" id="254857at2157"/>
<name>A0A1I6IH84_9EURY</name>